<reference evidence="1 2" key="1">
    <citation type="submission" date="2018-08" db="EMBL/GenBank/DDBJ databases">
        <title>Genome Lactobacillus garii FI11369.</title>
        <authorList>
            <person name="Diaz M."/>
            <person name="Narbad A."/>
        </authorList>
    </citation>
    <scope>NUCLEOTIDE SEQUENCE [LARGE SCALE GENOMIC DNA]</scope>
    <source>
        <strain evidence="1 2">FI11369</strain>
    </source>
</reference>
<protein>
    <submittedName>
        <fullName evidence="1">Conjugal transfer protein</fullName>
    </submittedName>
</protein>
<accession>A0A3R8KC81</accession>
<dbReference type="Proteomes" id="UP000283633">
    <property type="component" value="Unassembled WGS sequence"/>
</dbReference>
<dbReference type="EMBL" id="QWZQ01000157">
    <property type="protein sequence ID" value="RRK09130.1"/>
    <property type="molecule type" value="Genomic_DNA"/>
</dbReference>
<organism evidence="1 2">
    <name type="scientific">Lactiplantibacillus garii</name>
    <dbReference type="NCBI Taxonomy" id="2306423"/>
    <lineage>
        <taxon>Bacteria</taxon>
        <taxon>Bacillati</taxon>
        <taxon>Bacillota</taxon>
        <taxon>Bacilli</taxon>
        <taxon>Lactobacillales</taxon>
        <taxon>Lactobacillaceae</taxon>
        <taxon>Lactiplantibacillus</taxon>
    </lineage>
</organism>
<evidence type="ECO:0000313" key="2">
    <source>
        <dbReference type="Proteomes" id="UP000283633"/>
    </source>
</evidence>
<proteinExistence type="predicted"/>
<gene>
    <name evidence="1" type="ORF">D1831_14510</name>
</gene>
<dbReference type="RefSeq" id="WP_225422920.1">
    <property type="nucleotide sequence ID" value="NZ_QWZQ01000157.1"/>
</dbReference>
<feature type="non-terminal residue" evidence="1">
    <location>
        <position position="92"/>
    </location>
</feature>
<name>A0A3R8KC81_9LACO</name>
<evidence type="ECO:0000313" key="1">
    <source>
        <dbReference type="EMBL" id="RRK09130.1"/>
    </source>
</evidence>
<feature type="non-terminal residue" evidence="1">
    <location>
        <position position="1"/>
    </location>
</feature>
<keyword evidence="2" id="KW-1185">Reference proteome</keyword>
<dbReference type="AlphaFoldDB" id="A0A3R8KC81"/>
<sequence length="92" mass="10641">TKQKFIRNTFKNTKCCDELFLQTLLVNSPFEKNLFDNTFSDSITANERFIVWVNGAPRDLKIDDLSSLKASECLFARKFNTDSDEQIINDIV</sequence>
<comment type="caution">
    <text evidence="1">The sequence shown here is derived from an EMBL/GenBank/DDBJ whole genome shotgun (WGS) entry which is preliminary data.</text>
</comment>